<proteinExistence type="inferred from homology"/>
<dbReference type="CDD" id="cd00610">
    <property type="entry name" value="OAT_like"/>
    <property type="match status" value="1"/>
</dbReference>
<feature type="binding site" evidence="5">
    <location>
        <position position="295"/>
    </location>
    <ligand>
        <name>pyridoxal 5'-phosphate</name>
        <dbReference type="ChEBI" id="CHEBI:597326"/>
    </ligand>
</feature>
<evidence type="ECO:0000313" key="7">
    <source>
        <dbReference type="Proteomes" id="UP001291309"/>
    </source>
</evidence>
<dbReference type="InterPro" id="IPR050103">
    <property type="entry name" value="Class-III_PLP-dep_AT"/>
</dbReference>
<feature type="binding site" evidence="5">
    <location>
        <position position="155"/>
    </location>
    <ligand>
        <name>N(2)-acetyl-L-ornithine</name>
        <dbReference type="ChEBI" id="CHEBI:57805"/>
    </ligand>
</feature>
<evidence type="ECO:0000256" key="4">
    <source>
        <dbReference type="ARBA" id="ARBA00022898"/>
    </source>
</evidence>
<feature type="binding site" evidence="5">
    <location>
        <position position="294"/>
    </location>
    <ligand>
        <name>N(2)-acetyl-L-ornithine</name>
        <dbReference type="ChEBI" id="CHEBI:57805"/>
    </ligand>
</feature>
<keyword evidence="5" id="KW-0055">Arginine biosynthesis</keyword>
<feature type="binding site" evidence="5">
    <location>
        <begin position="119"/>
        <end position="120"/>
    </location>
    <ligand>
        <name>pyridoxal 5'-phosphate</name>
        <dbReference type="ChEBI" id="CHEBI:597326"/>
    </ligand>
</feature>
<keyword evidence="7" id="KW-1185">Reference proteome</keyword>
<keyword evidence="4 5" id="KW-0663">Pyridoxal phosphate</keyword>
<dbReference type="Gene3D" id="3.90.1150.10">
    <property type="entry name" value="Aspartate Aminotransferase, domain 1"/>
    <property type="match status" value="1"/>
</dbReference>
<dbReference type="InterPro" id="IPR005814">
    <property type="entry name" value="Aminotrans_3"/>
</dbReference>
<name>A0ABU5GUK3_9BACT</name>
<keyword evidence="5" id="KW-0963">Cytoplasm</keyword>
<comment type="subcellular location">
    <subcellularLocation>
        <location evidence="5">Cytoplasm</location>
    </subcellularLocation>
</comment>
<dbReference type="EC" id="2.6.1.11" evidence="5"/>
<evidence type="ECO:0000256" key="2">
    <source>
        <dbReference type="ARBA" id="ARBA00022605"/>
    </source>
</evidence>
<dbReference type="PANTHER" id="PTHR11986:SF79">
    <property type="entry name" value="ACETYLORNITHINE AMINOTRANSFERASE, MITOCHONDRIAL"/>
    <property type="match status" value="1"/>
</dbReference>
<dbReference type="HAMAP" id="MF_01107">
    <property type="entry name" value="ArgD_aminotrans_3"/>
    <property type="match status" value="1"/>
</dbReference>
<keyword evidence="2 5" id="KW-0028">Amino-acid biosynthesis</keyword>
<dbReference type="InterPro" id="IPR015422">
    <property type="entry name" value="PyrdxlP-dep_Trfase_small"/>
</dbReference>
<dbReference type="InterPro" id="IPR015424">
    <property type="entry name" value="PyrdxlP-dep_Trfase"/>
</dbReference>
<dbReference type="InterPro" id="IPR004636">
    <property type="entry name" value="AcOrn/SuccOrn_fam"/>
</dbReference>
<comment type="caution">
    <text evidence="6">The sequence shown here is derived from an EMBL/GenBank/DDBJ whole genome shotgun (WGS) entry which is preliminary data.</text>
</comment>
<keyword evidence="1 5" id="KW-0032">Aminotransferase</keyword>
<comment type="catalytic activity">
    <reaction evidence="5">
        <text>N(2)-acetyl-L-ornithine + 2-oxoglutarate = N-acetyl-L-glutamate 5-semialdehyde + L-glutamate</text>
        <dbReference type="Rhea" id="RHEA:18049"/>
        <dbReference type="ChEBI" id="CHEBI:16810"/>
        <dbReference type="ChEBI" id="CHEBI:29123"/>
        <dbReference type="ChEBI" id="CHEBI:29985"/>
        <dbReference type="ChEBI" id="CHEBI:57805"/>
        <dbReference type="EC" id="2.6.1.11"/>
    </reaction>
</comment>
<accession>A0ABU5GUK3</accession>
<comment type="cofactor">
    <cofactor evidence="5">
        <name>pyridoxal 5'-phosphate</name>
        <dbReference type="ChEBI" id="CHEBI:597326"/>
    </cofactor>
    <text evidence="5">Binds 1 pyridoxal phosphate per subunit.</text>
</comment>
<dbReference type="GO" id="GO:0003992">
    <property type="term" value="F:N2-acetyl-L-ornithine:2-oxoglutarate 5-aminotransferase activity"/>
    <property type="evidence" value="ECO:0007669"/>
    <property type="project" value="UniProtKB-EC"/>
</dbReference>
<comment type="similarity">
    <text evidence="5">Belongs to the class-III pyridoxal-phosphate-dependent aminotransferase family. ArgD subfamily.</text>
</comment>
<feature type="modified residue" description="N6-(pyridoxal phosphate)lysine" evidence="5">
    <location>
        <position position="266"/>
    </location>
</feature>
<organism evidence="6 7">
    <name type="scientific">Hyalangium rubrum</name>
    <dbReference type="NCBI Taxonomy" id="3103134"/>
    <lineage>
        <taxon>Bacteria</taxon>
        <taxon>Pseudomonadati</taxon>
        <taxon>Myxococcota</taxon>
        <taxon>Myxococcia</taxon>
        <taxon>Myxococcales</taxon>
        <taxon>Cystobacterineae</taxon>
        <taxon>Archangiaceae</taxon>
        <taxon>Hyalangium</taxon>
    </lineage>
</organism>
<sequence>MSPTQTEAAPATPRTQTEAWIEKAKAHLLQNYKQQPIVLVRGKGCRVWDADGREYLDLLGGIATCALGHCHPEVVAAAKAQLETLWHVSNVFYSEPQIELAAQLTALSGLPRAFFCNSGAEANEALLKLARKVMKDRGTPERFEVITFENSFHGRTLATVTATGQPKYHKGFEPLPAGFLHVPYGDLEAVRKAVGPSTAAILVEPIQGEGGVRTAPAGFLKGLRELCDANGLLLLVDEVQTGMGRTGKPFAFQHEGIQPDAISLAKALGNGLPIGAMLCSEAAGKSLTSGTHGSTFGGNLVSATAANVVVRYIRDPQVLRDIQEKGEYFSARARELQARLPTLIKDVRGRGLLMGIELQQDAAPIIARCREQGLLVNSAGEKTVRFAPAYVVTREELDEGLRILERVLTPA</sequence>
<keyword evidence="3 5" id="KW-0808">Transferase</keyword>
<dbReference type="Gene3D" id="3.40.640.10">
    <property type="entry name" value="Type I PLP-dependent aspartate aminotransferase-like (Major domain)"/>
    <property type="match status" value="1"/>
</dbReference>
<comment type="subunit">
    <text evidence="5">Homodimer.</text>
</comment>
<feature type="binding site" evidence="5">
    <location>
        <position position="152"/>
    </location>
    <ligand>
        <name>pyridoxal 5'-phosphate</name>
        <dbReference type="ChEBI" id="CHEBI:597326"/>
    </ligand>
</feature>
<evidence type="ECO:0000256" key="3">
    <source>
        <dbReference type="ARBA" id="ARBA00022679"/>
    </source>
</evidence>
<dbReference type="PANTHER" id="PTHR11986">
    <property type="entry name" value="AMINOTRANSFERASE CLASS III"/>
    <property type="match status" value="1"/>
</dbReference>
<dbReference type="Proteomes" id="UP001291309">
    <property type="component" value="Unassembled WGS sequence"/>
</dbReference>
<evidence type="ECO:0000256" key="5">
    <source>
        <dbReference type="HAMAP-Rule" id="MF_01107"/>
    </source>
</evidence>
<dbReference type="NCBIfam" id="NF002325">
    <property type="entry name" value="PRK01278.1"/>
    <property type="match status" value="1"/>
</dbReference>
<protein>
    <recommendedName>
        <fullName evidence="5">Acetylornithine aminotransferase</fullName>
        <shortName evidence="5">ACOAT</shortName>
        <ecNumber evidence="5">2.6.1.11</ecNumber>
    </recommendedName>
</protein>
<reference evidence="6 7" key="1">
    <citation type="submission" date="2023-12" db="EMBL/GenBank/DDBJ databases">
        <title>the genome sequence of Hyalangium sp. s54d21.</title>
        <authorList>
            <person name="Zhang X."/>
        </authorList>
    </citation>
    <scope>NUCLEOTIDE SEQUENCE [LARGE SCALE GENOMIC DNA]</scope>
    <source>
        <strain evidence="7">s54d21</strain>
    </source>
</reference>
<dbReference type="InterPro" id="IPR049704">
    <property type="entry name" value="Aminotrans_3_PPA_site"/>
</dbReference>
<feature type="binding site" evidence="5">
    <location>
        <begin position="237"/>
        <end position="240"/>
    </location>
    <ligand>
        <name>pyridoxal 5'-phosphate</name>
        <dbReference type="ChEBI" id="CHEBI:597326"/>
    </ligand>
</feature>
<dbReference type="PIRSF" id="PIRSF000521">
    <property type="entry name" value="Transaminase_4ab_Lys_Orn"/>
    <property type="match status" value="1"/>
</dbReference>
<dbReference type="SUPFAM" id="SSF53383">
    <property type="entry name" value="PLP-dependent transferases"/>
    <property type="match status" value="1"/>
</dbReference>
<dbReference type="Pfam" id="PF00202">
    <property type="entry name" value="Aminotran_3"/>
    <property type="match status" value="1"/>
</dbReference>
<evidence type="ECO:0000313" key="6">
    <source>
        <dbReference type="EMBL" id="MDY7224771.1"/>
    </source>
</evidence>
<dbReference type="NCBIfam" id="NF002874">
    <property type="entry name" value="PRK03244.1"/>
    <property type="match status" value="1"/>
</dbReference>
<comment type="pathway">
    <text evidence="5">Amino-acid biosynthesis; L-arginine biosynthesis; N(2)-acetyl-L-ornithine from L-glutamate: step 4/4.</text>
</comment>
<dbReference type="EMBL" id="JAXIVS010000001">
    <property type="protein sequence ID" value="MDY7224771.1"/>
    <property type="molecule type" value="Genomic_DNA"/>
</dbReference>
<dbReference type="InterPro" id="IPR015421">
    <property type="entry name" value="PyrdxlP-dep_Trfase_major"/>
</dbReference>
<evidence type="ECO:0000256" key="1">
    <source>
        <dbReference type="ARBA" id="ARBA00022576"/>
    </source>
</evidence>
<dbReference type="RefSeq" id="WP_321544452.1">
    <property type="nucleotide sequence ID" value="NZ_JAXIVS010000001.1"/>
</dbReference>
<dbReference type="PROSITE" id="PS00600">
    <property type="entry name" value="AA_TRANSFER_CLASS_3"/>
    <property type="match status" value="1"/>
</dbReference>
<dbReference type="NCBIfam" id="TIGR00707">
    <property type="entry name" value="argD"/>
    <property type="match status" value="1"/>
</dbReference>
<gene>
    <name evidence="5" type="primary">argD</name>
    <name evidence="6" type="ORF">SYV04_00185</name>
</gene>
<comment type="miscellaneous">
    <text evidence="5">May also have succinyldiaminopimelate aminotransferase activity, thus carrying out the corresponding step in lysine biosynthesis.</text>
</comment>